<evidence type="ECO:0000256" key="1">
    <source>
        <dbReference type="SAM" id="MobiDB-lite"/>
    </source>
</evidence>
<sequence>MTSTLRRTTRCVIAIAATGCLGAAGIAHATGGVQLVAAENLVANPTFAEGVRGWEAHLHNADVNGGNAVVHDNGYVGQDVPVTKGSEYTVSMRVGAAPGGGVLALALDSVTSVAYLSRTVTDPAPTTVTQTFTATGDTVYLACQATSTPGGWCGDFSVVATGNTGGGTGSAGSSSGSSGSASGSSGSAG</sequence>
<protein>
    <submittedName>
        <fullName evidence="3">Uncharacterized protein</fullName>
    </submittedName>
</protein>
<dbReference type="Gene3D" id="2.60.120.260">
    <property type="entry name" value="Galactose-binding domain-like"/>
    <property type="match status" value="1"/>
</dbReference>
<feature type="compositionally biased region" description="Low complexity" evidence="1">
    <location>
        <begin position="171"/>
        <end position="189"/>
    </location>
</feature>
<keyword evidence="2" id="KW-0732">Signal</keyword>
<dbReference type="AlphaFoldDB" id="A0A849C8D4"/>
<name>A0A849C8D4_9NOCA</name>
<dbReference type="InterPro" id="IPR008979">
    <property type="entry name" value="Galactose-bd-like_sf"/>
</dbReference>
<proteinExistence type="predicted"/>
<dbReference type="RefSeq" id="WP_067518672.1">
    <property type="nucleotide sequence ID" value="NZ_JABELX010000007.1"/>
</dbReference>
<accession>A0A849C8D4</accession>
<feature type="chain" id="PRO_5033023267" evidence="2">
    <location>
        <begin position="30"/>
        <end position="189"/>
    </location>
</feature>
<dbReference type="Proteomes" id="UP000586827">
    <property type="component" value="Unassembled WGS sequence"/>
</dbReference>
<feature type="signal peptide" evidence="2">
    <location>
        <begin position="1"/>
        <end position="29"/>
    </location>
</feature>
<dbReference type="EMBL" id="JABELX010000007">
    <property type="protein sequence ID" value="NNH72147.1"/>
    <property type="molecule type" value="Genomic_DNA"/>
</dbReference>
<keyword evidence="4" id="KW-1185">Reference proteome</keyword>
<evidence type="ECO:0000313" key="3">
    <source>
        <dbReference type="EMBL" id="NNH72147.1"/>
    </source>
</evidence>
<organism evidence="3 4">
    <name type="scientific">Nocardia uniformis</name>
    <dbReference type="NCBI Taxonomy" id="53432"/>
    <lineage>
        <taxon>Bacteria</taxon>
        <taxon>Bacillati</taxon>
        <taxon>Actinomycetota</taxon>
        <taxon>Actinomycetes</taxon>
        <taxon>Mycobacteriales</taxon>
        <taxon>Nocardiaceae</taxon>
        <taxon>Nocardia</taxon>
    </lineage>
</organism>
<reference evidence="3 4" key="1">
    <citation type="submission" date="2020-05" db="EMBL/GenBank/DDBJ databases">
        <title>MicrobeNet Type strains.</title>
        <authorList>
            <person name="Nicholson A.C."/>
        </authorList>
    </citation>
    <scope>NUCLEOTIDE SEQUENCE [LARGE SCALE GENOMIC DNA]</scope>
    <source>
        <strain evidence="3 4">JCM 3224</strain>
    </source>
</reference>
<comment type="caution">
    <text evidence="3">The sequence shown here is derived from an EMBL/GenBank/DDBJ whole genome shotgun (WGS) entry which is preliminary data.</text>
</comment>
<evidence type="ECO:0000256" key="2">
    <source>
        <dbReference type="SAM" id="SignalP"/>
    </source>
</evidence>
<dbReference type="SUPFAM" id="SSF49785">
    <property type="entry name" value="Galactose-binding domain-like"/>
    <property type="match status" value="1"/>
</dbReference>
<gene>
    <name evidence="3" type="ORF">HLB23_20170</name>
</gene>
<evidence type="ECO:0000313" key="4">
    <source>
        <dbReference type="Proteomes" id="UP000586827"/>
    </source>
</evidence>
<feature type="region of interest" description="Disordered" evidence="1">
    <location>
        <begin position="164"/>
        <end position="189"/>
    </location>
</feature>